<dbReference type="GO" id="GO:0005524">
    <property type="term" value="F:ATP binding"/>
    <property type="evidence" value="ECO:0007669"/>
    <property type="project" value="InterPro"/>
</dbReference>
<dbReference type="InterPro" id="IPR001245">
    <property type="entry name" value="Ser-Thr/Tyr_kinase_cat_dom"/>
</dbReference>
<feature type="region of interest" description="Disordered" evidence="1">
    <location>
        <begin position="404"/>
        <end position="449"/>
    </location>
</feature>
<dbReference type="SUPFAM" id="SSF56112">
    <property type="entry name" value="Protein kinase-like (PK-like)"/>
    <property type="match status" value="1"/>
</dbReference>
<keyword evidence="3" id="KW-0808">Transferase</keyword>
<dbReference type="EMBL" id="JAUEPT010000008">
    <property type="protein sequence ID" value="KAK0449321.1"/>
    <property type="molecule type" value="Genomic_DNA"/>
</dbReference>
<dbReference type="AlphaFoldDB" id="A0AA39JWX0"/>
<dbReference type="Pfam" id="PF07714">
    <property type="entry name" value="PK_Tyr_Ser-Thr"/>
    <property type="match status" value="1"/>
</dbReference>
<reference evidence="3" key="1">
    <citation type="submission" date="2023-06" db="EMBL/GenBank/DDBJ databases">
        <authorList>
            <consortium name="Lawrence Berkeley National Laboratory"/>
            <person name="Ahrendt S."/>
            <person name="Sahu N."/>
            <person name="Indic B."/>
            <person name="Wong-Bajracharya J."/>
            <person name="Merenyi Z."/>
            <person name="Ke H.-M."/>
            <person name="Monk M."/>
            <person name="Kocsube S."/>
            <person name="Drula E."/>
            <person name="Lipzen A."/>
            <person name="Balint B."/>
            <person name="Henrissat B."/>
            <person name="Andreopoulos B."/>
            <person name="Martin F.M."/>
            <person name="Harder C.B."/>
            <person name="Rigling D."/>
            <person name="Ford K.L."/>
            <person name="Foster G.D."/>
            <person name="Pangilinan J."/>
            <person name="Papanicolaou A."/>
            <person name="Barry K."/>
            <person name="LaButti K."/>
            <person name="Viragh M."/>
            <person name="Koriabine M."/>
            <person name="Yan M."/>
            <person name="Riley R."/>
            <person name="Champramary S."/>
            <person name="Plett K.L."/>
            <person name="Tsai I.J."/>
            <person name="Slot J."/>
            <person name="Sipos G."/>
            <person name="Plett J."/>
            <person name="Nagy L.G."/>
            <person name="Grigoriev I.V."/>
        </authorList>
    </citation>
    <scope>NUCLEOTIDE SEQUENCE</scope>
    <source>
        <strain evidence="3">FPL87.14</strain>
    </source>
</reference>
<comment type="caution">
    <text evidence="3">The sequence shown here is derived from an EMBL/GenBank/DDBJ whole genome shotgun (WGS) entry which is preliminary data.</text>
</comment>
<protein>
    <submittedName>
        <fullName evidence="3">Kinase-like domain-containing protein</fullName>
    </submittedName>
</protein>
<gene>
    <name evidence="3" type="ORF">EV421DRAFT_1996103</name>
</gene>
<feature type="domain" description="Protein kinase" evidence="2">
    <location>
        <begin position="110"/>
        <end position="375"/>
    </location>
</feature>
<evidence type="ECO:0000313" key="3">
    <source>
        <dbReference type="EMBL" id="KAK0449321.1"/>
    </source>
</evidence>
<dbReference type="GO" id="GO:0004674">
    <property type="term" value="F:protein serine/threonine kinase activity"/>
    <property type="evidence" value="ECO:0007669"/>
    <property type="project" value="TreeGrafter"/>
</dbReference>
<sequence length="449" mass="49715">MPIPGNPLTVSESTTLSTRPSPPNWTQINLNEETDVRSRIQGLIRDAPCPWKTMTLISPAVEIMVMDVLQQELDDARPDGCRTACMKCLRTLSKARNIVPSSFYSQGVTREGTNPVGGGGFADIWKGRLLDTQVCLKVLRLFTTGKDREKLLREFCQEALVWRQLRHPNILPFLGVSKYLFAPSYCLISPWMINGNIMSYLEAHPDHDRLISMVQVAEGMKYLHNHDPPVVHADIRGANILVMDDLRCCLADFGLSLFAGSQTLDISSNKGSIRWLAPEYMDLRLFSKSYITARDIYAYGCTVVEVFTGKPPFSDIKYDAGVIHEVTKGKRPPRPPSNVFPDDKLWLLVMACLTTLSSDRPNAGQILAILAKATLSKDSLQGDVSSTSNSDLILIKRSEGSDVIDNAPSLASPKGSPTASFASDTGEEYTHTRRSSSSQTGKRRRSLSF</sequence>
<keyword evidence="4" id="KW-1185">Reference proteome</keyword>
<dbReference type="InterPro" id="IPR000719">
    <property type="entry name" value="Prot_kinase_dom"/>
</dbReference>
<evidence type="ECO:0000256" key="1">
    <source>
        <dbReference type="SAM" id="MobiDB-lite"/>
    </source>
</evidence>
<proteinExistence type="predicted"/>
<dbReference type="PANTHER" id="PTHR44329">
    <property type="entry name" value="SERINE/THREONINE-PROTEIN KINASE TNNI3K-RELATED"/>
    <property type="match status" value="1"/>
</dbReference>
<organism evidence="3 4">
    <name type="scientific">Armillaria borealis</name>
    <dbReference type="NCBI Taxonomy" id="47425"/>
    <lineage>
        <taxon>Eukaryota</taxon>
        <taxon>Fungi</taxon>
        <taxon>Dikarya</taxon>
        <taxon>Basidiomycota</taxon>
        <taxon>Agaricomycotina</taxon>
        <taxon>Agaricomycetes</taxon>
        <taxon>Agaricomycetidae</taxon>
        <taxon>Agaricales</taxon>
        <taxon>Marasmiineae</taxon>
        <taxon>Physalacriaceae</taxon>
        <taxon>Armillaria</taxon>
    </lineage>
</organism>
<dbReference type="Gene3D" id="1.10.510.10">
    <property type="entry name" value="Transferase(Phosphotransferase) domain 1"/>
    <property type="match status" value="1"/>
</dbReference>
<dbReference type="Proteomes" id="UP001175226">
    <property type="component" value="Unassembled WGS sequence"/>
</dbReference>
<accession>A0AA39JWX0</accession>
<evidence type="ECO:0000313" key="4">
    <source>
        <dbReference type="Proteomes" id="UP001175226"/>
    </source>
</evidence>
<feature type="region of interest" description="Disordered" evidence="1">
    <location>
        <begin position="1"/>
        <end position="28"/>
    </location>
</feature>
<feature type="compositionally biased region" description="Polar residues" evidence="1">
    <location>
        <begin position="8"/>
        <end position="28"/>
    </location>
</feature>
<evidence type="ECO:0000259" key="2">
    <source>
        <dbReference type="PROSITE" id="PS50011"/>
    </source>
</evidence>
<keyword evidence="3" id="KW-0418">Kinase</keyword>
<dbReference type="PROSITE" id="PS50011">
    <property type="entry name" value="PROTEIN_KINASE_DOM"/>
    <property type="match status" value="1"/>
</dbReference>
<dbReference type="InterPro" id="IPR051681">
    <property type="entry name" value="Ser/Thr_Kinases-Pseudokinases"/>
</dbReference>
<dbReference type="PROSITE" id="PS00109">
    <property type="entry name" value="PROTEIN_KINASE_TYR"/>
    <property type="match status" value="1"/>
</dbReference>
<dbReference type="InterPro" id="IPR008266">
    <property type="entry name" value="Tyr_kinase_AS"/>
</dbReference>
<dbReference type="InterPro" id="IPR011009">
    <property type="entry name" value="Kinase-like_dom_sf"/>
</dbReference>
<name>A0AA39JWX0_9AGAR</name>